<keyword evidence="2" id="KW-1185">Reference proteome</keyword>
<proteinExistence type="predicted"/>
<evidence type="ECO:0000313" key="1">
    <source>
        <dbReference type="EMBL" id="KAJ9097983.1"/>
    </source>
</evidence>
<accession>A0ACC2VFZ1</accession>
<comment type="caution">
    <text evidence="1">The sequence shown here is derived from an EMBL/GenBank/DDBJ whole genome shotgun (WGS) entry which is preliminary data.</text>
</comment>
<protein>
    <submittedName>
        <fullName evidence="1">Uncharacterized protein</fullName>
    </submittedName>
</protein>
<gene>
    <name evidence="1" type="ORF">QFC19_006534</name>
</gene>
<sequence>MPLFEAHNYTAITVKINQLSEANRNDEIDNLIELYMSDLIDLIKLQGNVGASEAARAIRKNIKYGKDQDTQLRSLYILELLVLNSGHKIGAIIARDDKLLDVLKGILNHLGTTGSGSHYSKNITDKVTALALGWRTEVAELDGYKYLASLYKFIPKYLKLRSHRTHRRTGSSNIFETAEDNAVLSPRSSGRQRSVSPPSRPSTPPPRFKSPPPPRPKTSSPYTEVEGSSKKKKKEKKKRTRRTRNGVRYADAEYQIPQINYKAEAPKIRQVIADCHTHTTALGNILLTLTVSPLDDERAKSEFDKCRKIRHKVLRYLQYVGAGSEETKTKEVRAMDEEFLGSLIMANEQLVDVFKKYDTACGYTEENPAPQVQDDDSDSLESYYTESSEEEDDDLGETSSTQFAQLSLSLEPSASPLQSTPKAPPPRPAKPSKLKSLDRVSTNDTVATTSSDPFGDKHGM</sequence>
<name>A0ACC2VFZ1_9TREE</name>
<reference evidence="1" key="1">
    <citation type="submission" date="2023-04" db="EMBL/GenBank/DDBJ databases">
        <title>Draft Genome sequencing of Naganishia species isolated from polar environments using Oxford Nanopore Technology.</title>
        <authorList>
            <person name="Leo P."/>
            <person name="Venkateswaran K."/>
        </authorList>
    </citation>
    <scope>NUCLEOTIDE SEQUENCE</scope>
    <source>
        <strain evidence="1">MNA-CCFEE 5261</strain>
    </source>
</reference>
<organism evidence="1 2">
    <name type="scientific">Naganishia cerealis</name>
    <dbReference type="NCBI Taxonomy" id="610337"/>
    <lineage>
        <taxon>Eukaryota</taxon>
        <taxon>Fungi</taxon>
        <taxon>Dikarya</taxon>
        <taxon>Basidiomycota</taxon>
        <taxon>Agaricomycotina</taxon>
        <taxon>Tremellomycetes</taxon>
        <taxon>Filobasidiales</taxon>
        <taxon>Filobasidiaceae</taxon>
        <taxon>Naganishia</taxon>
    </lineage>
</organism>
<dbReference type="Proteomes" id="UP001241377">
    <property type="component" value="Unassembled WGS sequence"/>
</dbReference>
<evidence type="ECO:0000313" key="2">
    <source>
        <dbReference type="Proteomes" id="UP001241377"/>
    </source>
</evidence>
<dbReference type="EMBL" id="JASBWR010000080">
    <property type="protein sequence ID" value="KAJ9097983.1"/>
    <property type="molecule type" value="Genomic_DNA"/>
</dbReference>